<evidence type="ECO:0000313" key="3">
    <source>
        <dbReference type="Proteomes" id="UP000198956"/>
    </source>
</evidence>
<protein>
    <submittedName>
        <fullName evidence="2">Transposase</fullName>
    </submittedName>
</protein>
<dbReference type="SUPFAM" id="SSF48295">
    <property type="entry name" value="TrpR-like"/>
    <property type="match status" value="1"/>
</dbReference>
<dbReference type="GO" id="GO:0043565">
    <property type="term" value="F:sequence-specific DNA binding"/>
    <property type="evidence" value="ECO:0007669"/>
    <property type="project" value="InterPro"/>
</dbReference>
<evidence type="ECO:0000313" key="2">
    <source>
        <dbReference type="EMBL" id="SDH75397.1"/>
    </source>
</evidence>
<dbReference type="Pfam" id="PF01527">
    <property type="entry name" value="HTH_Tnp_1"/>
    <property type="match status" value="1"/>
</dbReference>
<dbReference type="InterPro" id="IPR002514">
    <property type="entry name" value="Transposase_8"/>
</dbReference>
<dbReference type="Proteomes" id="UP000198956">
    <property type="component" value="Unassembled WGS sequence"/>
</dbReference>
<dbReference type="GeneID" id="97141202"/>
<dbReference type="AlphaFoldDB" id="A0A1G8EZY1"/>
<reference evidence="1 4" key="2">
    <citation type="submission" date="2021-08" db="EMBL/GenBank/DDBJ databases">
        <title>Complete genome sequence of the strain Aneurinibacillus thermoaerophilus CCM 8960.</title>
        <authorList>
            <person name="Musilova J."/>
            <person name="Kourilova X."/>
            <person name="Pernicova I."/>
            <person name="Bezdicek M."/>
            <person name="Lengerova M."/>
            <person name="Obruca S."/>
            <person name="Sedlar K."/>
        </authorList>
    </citation>
    <scope>NUCLEOTIDE SEQUENCE [LARGE SCALE GENOMIC DNA]</scope>
    <source>
        <strain evidence="1 4">CCM 8960</strain>
    </source>
</reference>
<sequence length="55" mass="6749">MKRQYSIQFKHQVVKEALEVESLSIVARRHRLNSRIIYRWVREFKEGKYSLAQNK</sequence>
<evidence type="ECO:0000313" key="4">
    <source>
        <dbReference type="Proteomes" id="UP000826616"/>
    </source>
</evidence>
<name>A0A1G8EZY1_ANETH</name>
<evidence type="ECO:0000313" key="1">
    <source>
        <dbReference type="EMBL" id="QYY44009.1"/>
    </source>
</evidence>
<reference evidence="2 3" key="1">
    <citation type="submission" date="2016-10" db="EMBL/GenBank/DDBJ databases">
        <authorList>
            <person name="de Groot N.N."/>
        </authorList>
    </citation>
    <scope>NUCLEOTIDE SEQUENCE [LARGE SCALE GENOMIC DNA]</scope>
    <source>
        <strain evidence="2 3">L 420-91</strain>
    </source>
</reference>
<dbReference type="Gene3D" id="1.10.10.10">
    <property type="entry name" value="Winged helix-like DNA-binding domain superfamily/Winged helix DNA-binding domain"/>
    <property type="match status" value="1"/>
</dbReference>
<gene>
    <name evidence="1" type="ORF">K3F53_07445</name>
    <name evidence="2" type="ORF">SAMN04489735_10528</name>
</gene>
<dbReference type="GO" id="GO:0006313">
    <property type="term" value="P:DNA transposition"/>
    <property type="evidence" value="ECO:0007669"/>
    <property type="project" value="InterPro"/>
</dbReference>
<dbReference type="Proteomes" id="UP000826616">
    <property type="component" value="Chromosome"/>
</dbReference>
<proteinExistence type="predicted"/>
<accession>A0A1G8EZY1</accession>
<keyword evidence="4" id="KW-1185">Reference proteome</keyword>
<dbReference type="EMBL" id="FNDE01000052">
    <property type="protein sequence ID" value="SDH75397.1"/>
    <property type="molecule type" value="Genomic_DNA"/>
</dbReference>
<dbReference type="InterPro" id="IPR010921">
    <property type="entry name" value="Trp_repressor/repl_initiator"/>
</dbReference>
<dbReference type="RefSeq" id="WP_082706026.1">
    <property type="nucleotide sequence ID" value="NZ_CP080764.1"/>
</dbReference>
<dbReference type="GO" id="GO:0004803">
    <property type="term" value="F:transposase activity"/>
    <property type="evidence" value="ECO:0007669"/>
    <property type="project" value="InterPro"/>
</dbReference>
<organism evidence="2 3">
    <name type="scientific">Aneurinibacillus thermoaerophilus</name>
    <dbReference type="NCBI Taxonomy" id="143495"/>
    <lineage>
        <taxon>Bacteria</taxon>
        <taxon>Bacillati</taxon>
        <taxon>Bacillota</taxon>
        <taxon>Bacilli</taxon>
        <taxon>Bacillales</taxon>
        <taxon>Paenibacillaceae</taxon>
        <taxon>Aneurinibacillus group</taxon>
        <taxon>Aneurinibacillus</taxon>
    </lineage>
</organism>
<dbReference type="OrthoDB" id="4379323at2"/>
<dbReference type="EMBL" id="CP080764">
    <property type="protein sequence ID" value="QYY44009.1"/>
    <property type="molecule type" value="Genomic_DNA"/>
</dbReference>
<dbReference type="InterPro" id="IPR036388">
    <property type="entry name" value="WH-like_DNA-bd_sf"/>
</dbReference>